<gene>
    <name evidence="2" type="ORF">FOB19_10140</name>
</gene>
<evidence type="ECO:0000256" key="1">
    <source>
        <dbReference type="SAM" id="MobiDB-lite"/>
    </source>
</evidence>
<protein>
    <recommendedName>
        <fullName evidence="4">Terminase</fullName>
    </recommendedName>
</protein>
<name>A0A6N1MVE2_ACILW</name>
<dbReference type="Proteomes" id="UP000509126">
    <property type="component" value="Chromosome"/>
</dbReference>
<feature type="region of interest" description="Disordered" evidence="1">
    <location>
        <begin position="207"/>
        <end position="228"/>
    </location>
</feature>
<proteinExistence type="predicted"/>
<organism evidence="2 3">
    <name type="scientific">Acinetobacter lwoffii</name>
    <dbReference type="NCBI Taxonomy" id="28090"/>
    <lineage>
        <taxon>Bacteria</taxon>
        <taxon>Pseudomonadati</taxon>
        <taxon>Pseudomonadota</taxon>
        <taxon>Gammaproteobacteria</taxon>
        <taxon>Moraxellales</taxon>
        <taxon>Moraxellaceae</taxon>
        <taxon>Acinetobacter</taxon>
    </lineage>
</organism>
<evidence type="ECO:0000313" key="3">
    <source>
        <dbReference type="Proteomes" id="UP000509126"/>
    </source>
</evidence>
<evidence type="ECO:0000313" key="2">
    <source>
        <dbReference type="EMBL" id="QKU21727.1"/>
    </source>
</evidence>
<dbReference type="EMBL" id="CP054803">
    <property type="protein sequence ID" value="QKU21727.1"/>
    <property type="molecule type" value="Genomic_DNA"/>
</dbReference>
<dbReference type="RefSeq" id="WP_174894453.1">
    <property type="nucleotide sequence ID" value="NZ_CP054803.1"/>
</dbReference>
<reference evidence="2 3" key="1">
    <citation type="submission" date="2019-11" db="EMBL/GenBank/DDBJ databases">
        <title>FDA dAtabase for Regulatory Grade micrObial Sequences (FDA-ARGOS): Supporting development and validation of Infectious Disease Dx tests.</title>
        <authorList>
            <person name="Patel R."/>
            <person name="Rucinski S."/>
            <person name="Tallon L."/>
            <person name="Sadzewicz L."/>
            <person name="Vavikolanu K."/>
            <person name="Mehta A."/>
            <person name="Aluvathingal J."/>
            <person name="Nadendla S."/>
            <person name="Nandy P."/>
            <person name="Geyer C."/>
            <person name="Yan Y."/>
            <person name="Sichtig H."/>
        </authorList>
    </citation>
    <scope>NUCLEOTIDE SEQUENCE [LARGE SCALE GENOMIC DNA]</scope>
    <source>
        <strain evidence="2 3">FDAARGOS_557</strain>
    </source>
</reference>
<evidence type="ECO:0008006" key="4">
    <source>
        <dbReference type="Google" id="ProtNLM"/>
    </source>
</evidence>
<dbReference type="AlphaFoldDB" id="A0A6N1MVE2"/>
<accession>A0A6N1MVE2</accession>
<sequence length="228" mass="25680">MSEKKVAPDWERIEIEYRAGGQSIRQIAQAFGVSDGAIRKRAKTQEWTRDLNGKIKAKAEAIVRTQVVRTEVLNSPKYKAIEKETIDANANLIASIQINQRKDIQRARSLCMGLFDELDHMVGIDSANLLSEFGEVMRKEDDKGQDKLNDLYMKIIQLPNRVKSMKDLSDTLKTLVGLEVQAYGLDKKQEEKADDLTALINRIAQSNSSTFQPVAHDPEFDNENGDAT</sequence>